<dbReference type="EMBL" id="JX194238">
    <property type="protein sequence ID" value="AFO70501.1"/>
    <property type="molecule type" value="Genomic_DNA"/>
</dbReference>
<proteinExistence type="predicted"/>
<keyword evidence="2" id="KW-1185">Reference proteome</keyword>
<name>I7D9K7_9CAUD</name>
<sequence>MDQNIYTLMYINRGINSVEHEFHADSDDHARTKATAMCKGDEGLWTSILLFNPDGDVITFEPF</sequence>
<accession>I7D9K7</accession>
<dbReference type="Proteomes" id="UP000002888">
    <property type="component" value="Segment"/>
</dbReference>
<reference evidence="1 2" key="1">
    <citation type="journal article" date="2012" name="J. Virol.">
        <title>Complete Genome of Pseudomonas aeruginosa Phage PA26.</title>
        <authorList>
            <person name="Kim M.S."/>
            <person name="Cha K.E."/>
            <person name="Myung H."/>
        </authorList>
    </citation>
    <scope>NUCLEOTIDE SEQUENCE [LARGE SCALE GENOMIC DNA]</scope>
</reference>
<evidence type="ECO:0000313" key="2">
    <source>
        <dbReference type="Proteomes" id="UP000002888"/>
    </source>
</evidence>
<organism evidence="1 2">
    <name type="scientific">Pseudomonas phage PA26</name>
    <dbReference type="NCBI Taxonomy" id="1204542"/>
    <lineage>
        <taxon>Viruses</taxon>
        <taxon>Duplodnaviria</taxon>
        <taxon>Heunggongvirae</taxon>
        <taxon>Uroviricota</taxon>
        <taxon>Caudoviricetes</taxon>
        <taxon>Schitoviridae</taxon>
        <taxon>Migulavirinae</taxon>
        <taxon>Litunavirus</taxon>
        <taxon>Litunavirus PA26</taxon>
    </lineage>
</organism>
<dbReference type="RefSeq" id="YP_009598356.1">
    <property type="nucleotide sequence ID" value="NC_041907.1"/>
</dbReference>
<protein>
    <submittedName>
        <fullName evidence="1">Uncharacterized protein</fullName>
    </submittedName>
</protein>
<dbReference type="GeneID" id="40074053"/>
<evidence type="ECO:0000313" key="1">
    <source>
        <dbReference type="EMBL" id="AFO70501.1"/>
    </source>
</evidence>
<dbReference type="KEGG" id="vg:40074053"/>